<dbReference type="Proteomes" id="UP001500742">
    <property type="component" value="Unassembled WGS sequence"/>
</dbReference>
<sequence length="122" mass="13411">MKRKPIYTALVIATVLATITICQSKGTDAEPRFRCKAVTVKLKGACPDSIEASVYDTATKDTLKYKFKTSGRANKAGQYCTMKADEKGRIISGQIIDASEKTIGMILLPDNIKPVIKYQSEF</sequence>
<organism evidence="2 3">
    <name type="scientific">Mucilaginibacter dorajii</name>
    <dbReference type="NCBI Taxonomy" id="692994"/>
    <lineage>
        <taxon>Bacteria</taxon>
        <taxon>Pseudomonadati</taxon>
        <taxon>Bacteroidota</taxon>
        <taxon>Sphingobacteriia</taxon>
        <taxon>Sphingobacteriales</taxon>
        <taxon>Sphingobacteriaceae</taxon>
        <taxon>Mucilaginibacter</taxon>
    </lineage>
</organism>
<feature type="signal peptide" evidence="1">
    <location>
        <begin position="1"/>
        <end position="24"/>
    </location>
</feature>
<feature type="chain" id="PRO_5045038447" description="Lipoprotein" evidence="1">
    <location>
        <begin position="25"/>
        <end position="122"/>
    </location>
</feature>
<evidence type="ECO:0000313" key="3">
    <source>
        <dbReference type="Proteomes" id="UP001500742"/>
    </source>
</evidence>
<evidence type="ECO:0000313" key="2">
    <source>
        <dbReference type="EMBL" id="GAA3970455.1"/>
    </source>
</evidence>
<dbReference type="EMBL" id="BAAAZC010000013">
    <property type="protein sequence ID" value="GAA3970455.1"/>
    <property type="molecule type" value="Genomic_DNA"/>
</dbReference>
<dbReference type="RefSeq" id="WP_259095773.1">
    <property type="nucleotide sequence ID" value="NZ_BAAAZC010000013.1"/>
</dbReference>
<evidence type="ECO:0000256" key="1">
    <source>
        <dbReference type="SAM" id="SignalP"/>
    </source>
</evidence>
<reference evidence="3" key="1">
    <citation type="journal article" date="2019" name="Int. J. Syst. Evol. Microbiol.">
        <title>The Global Catalogue of Microorganisms (GCM) 10K type strain sequencing project: providing services to taxonomists for standard genome sequencing and annotation.</title>
        <authorList>
            <consortium name="The Broad Institute Genomics Platform"/>
            <consortium name="The Broad Institute Genome Sequencing Center for Infectious Disease"/>
            <person name="Wu L."/>
            <person name="Ma J."/>
        </authorList>
    </citation>
    <scope>NUCLEOTIDE SEQUENCE [LARGE SCALE GENOMIC DNA]</scope>
    <source>
        <strain evidence="3">JCM 16601</strain>
    </source>
</reference>
<gene>
    <name evidence="2" type="ORF">GCM10022210_19430</name>
</gene>
<name>A0ABP7PSC0_9SPHI</name>
<accession>A0ABP7PSC0</accession>
<keyword evidence="1" id="KW-0732">Signal</keyword>
<evidence type="ECO:0008006" key="4">
    <source>
        <dbReference type="Google" id="ProtNLM"/>
    </source>
</evidence>
<keyword evidence="3" id="KW-1185">Reference proteome</keyword>
<comment type="caution">
    <text evidence="2">The sequence shown here is derived from an EMBL/GenBank/DDBJ whole genome shotgun (WGS) entry which is preliminary data.</text>
</comment>
<proteinExistence type="predicted"/>
<protein>
    <recommendedName>
        <fullName evidence="4">Lipoprotein</fullName>
    </recommendedName>
</protein>